<dbReference type="Proteomes" id="UP000245119">
    <property type="component" value="Linkage Group LG6"/>
</dbReference>
<name>A0A2T7P4U6_POMCA</name>
<comment type="caution">
    <text evidence="1">The sequence shown here is derived from an EMBL/GenBank/DDBJ whole genome shotgun (WGS) entry which is preliminary data.</text>
</comment>
<accession>A0A2T7P4U6</accession>
<reference evidence="1 2" key="1">
    <citation type="submission" date="2018-04" db="EMBL/GenBank/DDBJ databases">
        <title>The genome of golden apple snail Pomacea canaliculata provides insight into stress tolerance and invasive adaptation.</title>
        <authorList>
            <person name="Liu C."/>
            <person name="Liu B."/>
            <person name="Ren Y."/>
            <person name="Zhang Y."/>
            <person name="Wang H."/>
            <person name="Li S."/>
            <person name="Jiang F."/>
            <person name="Yin L."/>
            <person name="Zhang G."/>
            <person name="Qian W."/>
            <person name="Fan W."/>
        </authorList>
    </citation>
    <scope>NUCLEOTIDE SEQUENCE [LARGE SCALE GENOMIC DNA]</scope>
    <source>
        <strain evidence="1">SZHN2017</strain>
        <tissue evidence="1">Muscle</tissue>
    </source>
</reference>
<evidence type="ECO:0000313" key="1">
    <source>
        <dbReference type="EMBL" id="PVD28445.1"/>
    </source>
</evidence>
<dbReference type="InterPro" id="IPR013328">
    <property type="entry name" value="6PGD_dom2"/>
</dbReference>
<dbReference type="STRING" id="400727.A0A2T7P4U6"/>
<proteinExistence type="predicted"/>
<dbReference type="OrthoDB" id="2021159at2759"/>
<protein>
    <submittedName>
        <fullName evidence="1">Uncharacterized protein</fullName>
    </submittedName>
</protein>
<keyword evidence="2" id="KW-1185">Reference proteome</keyword>
<dbReference type="Gene3D" id="1.10.1040.10">
    <property type="entry name" value="N-(1-d-carboxylethyl)-l-norvaline Dehydrogenase, domain 2"/>
    <property type="match status" value="1"/>
</dbReference>
<organism evidence="1 2">
    <name type="scientific">Pomacea canaliculata</name>
    <name type="common">Golden apple snail</name>
    <dbReference type="NCBI Taxonomy" id="400727"/>
    <lineage>
        <taxon>Eukaryota</taxon>
        <taxon>Metazoa</taxon>
        <taxon>Spiralia</taxon>
        <taxon>Lophotrochozoa</taxon>
        <taxon>Mollusca</taxon>
        <taxon>Gastropoda</taxon>
        <taxon>Caenogastropoda</taxon>
        <taxon>Architaenioglossa</taxon>
        <taxon>Ampullarioidea</taxon>
        <taxon>Ampullariidae</taxon>
        <taxon>Pomacea</taxon>
    </lineage>
</organism>
<sequence length="72" mass="8340">MYVLRDRYADTFLAIQQDMGPPEKMEGPVLDLIQKDLEAIAGPLADIDKRRQWRNRRLAALAKLKKDLNDTE</sequence>
<dbReference type="EMBL" id="PZQS01000006">
    <property type="protein sequence ID" value="PVD28445.1"/>
    <property type="molecule type" value="Genomic_DNA"/>
</dbReference>
<dbReference type="AlphaFoldDB" id="A0A2T7P4U6"/>
<gene>
    <name evidence="1" type="ORF">C0Q70_11033</name>
</gene>
<evidence type="ECO:0000313" key="2">
    <source>
        <dbReference type="Proteomes" id="UP000245119"/>
    </source>
</evidence>